<sequence>MFHHTINILFSYGVDLADFNSRISSIPNVKKESVVGGDYIKIRKLSDQIVLTTAGNTELCDKIILNAKNLIKLTRGSDSMKFLRLKEQLRKFRRKWKKDHLGQIFPGEFMLCGKYEGKRTIFVIRHHATEKFKDFYTGGRVRTGALGMGGFVRDRKVPHVLDKSFTHYDEVHYKAKRHTVLHDRKLEVQCGMCGTCRSICKELIRQSSCGM</sequence>
<dbReference type="Proteomes" id="UP001457282">
    <property type="component" value="Unassembled WGS sequence"/>
</dbReference>
<dbReference type="AlphaFoldDB" id="A0AAW1XRH4"/>
<name>A0AAW1XRH4_RUBAR</name>
<dbReference type="CDD" id="cd01901">
    <property type="entry name" value="Ntn_hydrolase"/>
    <property type="match status" value="1"/>
</dbReference>
<reference evidence="1 2" key="1">
    <citation type="journal article" date="2023" name="G3 (Bethesda)">
        <title>A chromosome-length genome assembly and annotation of blackberry (Rubus argutus, cv. 'Hillquist').</title>
        <authorList>
            <person name="Bruna T."/>
            <person name="Aryal R."/>
            <person name="Dudchenko O."/>
            <person name="Sargent D.J."/>
            <person name="Mead D."/>
            <person name="Buti M."/>
            <person name="Cavallini A."/>
            <person name="Hytonen T."/>
            <person name="Andres J."/>
            <person name="Pham M."/>
            <person name="Weisz D."/>
            <person name="Mascagni F."/>
            <person name="Usai G."/>
            <person name="Natali L."/>
            <person name="Bassil N."/>
            <person name="Fernandez G.E."/>
            <person name="Lomsadze A."/>
            <person name="Armour M."/>
            <person name="Olukolu B."/>
            <person name="Poorten T."/>
            <person name="Britton C."/>
            <person name="Davik J."/>
            <person name="Ashrafi H."/>
            <person name="Aiden E.L."/>
            <person name="Borodovsky M."/>
            <person name="Worthington M."/>
        </authorList>
    </citation>
    <scope>NUCLEOTIDE SEQUENCE [LARGE SCALE GENOMIC DNA]</scope>
    <source>
        <strain evidence="1">PI 553951</strain>
    </source>
</reference>
<evidence type="ECO:0000313" key="2">
    <source>
        <dbReference type="Proteomes" id="UP001457282"/>
    </source>
</evidence>
<accession>A0AAW1XRH4</accession>
<proteinExistence type="predicted"/>
<evidence type="ECO:0000313" key="1">
    <source>
        <dbReference type="EMBL" id="KAK9939350.1"/>
    </source>
</evidence>
<organism evidence="1 2">
    <name type="scientific">Rubus argutus</name>
    <name type="common">Southern blackberry</name>
    <dbReference type="NCBI Taxonomy" id="59490"/>
    <lineage>
        <taxon>Eukaryota</taxon>
        <taxon>Viridiplantae</taxon>
        <taxon>Streptophyta</taxon>
        <taxon>Embryophyta</taxon>
        <taxon>Tracheophyta</taxon>
        <taxon>Spermatophyta</taxon>
        <taxon>Magnoliopsida</taxon>
        <taxon>eudicotyledons</taxon>
        <taxon>Gunneridae</taxon>
        <taxon>Pentapetalae</taxon>
        <taxon>rosids</taxon>
        <taxon>fabids</taxon>
        <taxon>Rosales</taxon>
        <taxon>Rosaceae</taxon>
        <taxon>Rosoideae</taxon>
        <taxon>Rosoideae incertae sedis</taxon>
        <taxon>Rubus</taxon>
    </lineage>
</organism>
<comment type="caution">
    <text evidence="1">The sequence shown here is derived from an EMBL/GenBank/DDBJ whole genome shotgun (WGS) entry which is preliminary data.</text>
</comment>
<keyword evidence="2" id="KW-1185">Reference proteome</keyword>
<dbReference type="EMBL" id="JBEDUW010000003">
    <property type="protein sequence ID" value="KAK9939350.1"/>
    <property type="molecule type" value="Genomic_DNA"/>
</dbReference>
<protein>
    <submittedName>
        <fullName evidence="1">Uncharacterized protein</fullName>
    </submittedName>
</protein>
<gene>
    <name evidence="1" type="ORF">M0R45_016047</name>
</gene>